<dbReference type="EMBL" id="AZHE01000001">
    <property type="protein sequence ID" value="KHO02114.1"/>
    <property type="molecule type" value="Genomic_DNA"/>
</dbReference>
<feature type="compositionally biased region" description="Basic and acidic residues" evidence="1">
    <location>
        <begin position="81"/>
        <end position="99"/>
    </location>
</feature>
<reference evidence="2 3" key="1">
    <citation type="journal article" date="2014" name="Proc. Natl. Acad. Sci. U.S.A.">
        <title>Trajectory and genomic determinants of fungal-pathogen speciation and host adaptation.</title>
        <authorList>
            <person name="Hu X."/>
            <person name="Xiao G."/>
            <person name="Zheng P."/>
            <person name="Shang Y."/>
            <person name="Su Y."/>
            <person name="Zhang X."/>
            <person name="Liu X."/>
            <person name="Zhan S."/>
            <person name="St Leger R.J."/>
            <person name="Wang C."/>
        </authorList>
    </citation>
    <scope>NUCLEOTIDE SEQUENCE [LARGE SCALE GENOMIC DNA]</scope>
    <source>
        <strain evidence="2 3">ARSEF 1941</strain>
    </source>
</reference>
<dbReference type="Proteomes" id="UP000030816">
    <property type="component" value="Unassembled WGS sequence"/>
</dbReference>
<keyword evidence="3" id="KW-1185">Reference proteome</keyword>
<organism evidence="2 3">
    <name type="scientific">Metarhizium album (strain ARSEF 1941)</name>
    <dbReference type="NCBI Taxonomy" id="1081103"/>
    <lineage>
        <taxon>Eukaryota</taxon>
        <taxon>Fungi</taxon>
        <taxon>Dikarya</taxon>
        <taxon>Ascomycota</taxon>
        <taxon>Pezizomycotina</taxon>
        <taxon>Sordariomycetes</taxon>
        <taxon>Hypocreomycetidae</taxon>
        <taxon>Hypocreales</taxon>
        <taxon>Clavicipitaceae</taxon>
        <taxon>Metarhizium</taxon>
    </lineage>
</organism>
<dbReference type="AlphaFoldDB" id="A0A0B2X6U2"/>
<accession>A0A0B2X6U2</accession>
<comment type="caution">
    <text evidence="2">The sequence shown here is derived from an EMBL/GenBank/DDBJ whole genome shotgun (WGS) entry which is preliminary data.</text>
</comment>
<dbReference type="RefSeq" id="XP_040683179.1">
    <property type="nucleotide sequence ID" value="XM_040819914.1"/>
</dbReference>
<protein>
    <submittedName>
        <fullName evidence="2">Uncharacterized protein</fullName>
    </submittedName>
</protein>
<feature type="compositionally biased region" description="Basic and acidic residues" evidence="1">
    <location>
        <begin position="21"/>
        <end position="40"/>
    </location>
</feature>
<feature type="region of interest" description="Disordered" evidence="1">
    <location>
        <begin position="1"/>
        <end position="99"/>
    </location>
</feature>
<evidence type="ECO:0000313" key="2">
    <source>
        <dbReference type="EMBL" id="KHO02114.1"/>
    </source>
</evidence>
<name>A0A0B2X6U2_METAS</name>
<dbReference type="HOGENOM" id="CLU_1454752_0_0_1"/>
<dbReference type="GeneID" id="63735570"/>
<proteinExistence type="predicted"/>
<evidence type="ECO:0000256" key="1">
    <source>
        <dbReference type="SAM" id="MobiDB-lite"/>
    </source>
</evidence>
<gene>
    <name evidence="2" type="ORF">MAM_01115</name>
</gene>
<sequence>MVPRATGTDGREGGGEPQPESWRDHGQAKEPRDVGIRRGEQGAQRAGDGGQHRGRADRRPAVGGHVLVCQGAEADPDDDQGSLRDAQEGGLERVEPQGLDDERREVGNAAVGNIRHDAEEREQPRLVVEVHAGMLDARLVASDARNLEESLVVGEARDGAEAVGQREADDDGPGGTERAGDDECVA</sequence>
<evidence type="ECO:0000313" key="3">
    <source>
        <dbReference type="Proteomes" id="UP000030816"/>
    </source>
</evidence>
<feature type="compositionally biased region" description="Basic and acidic residues" evidence="1">
    <location>
        <begin position="156"/>
        <end position="167"/>
    </location>
</feature>
<feature type="region of interest" description="Disordered" evidence="1">
    <location>
        <begin position="156"/>
        <end position="186"/>
    </location>
</feature>